<accession>A0AAD9LHP4</accession>
<dbReference type="EMBL" id="JAHBMH010000044">
    <property type="protein sequence ID" value="KAK1935889.1"/>
    <property type="molecule type" value="Genomic_DNA"/>
</dbReference>
<evidence type="ECO:0000256" key="1">
    <source>
        <dbReference type="SAM" id="MobiDB-lite"/>
    </source>
</evidence>
<reference evidence="2" key="1">
    <citation type="journal article" date="2014" name="Nucleic Acids Res.">
        <title>The evolutionary dynamics of variant antigen genes in Babesia reveal a history of genomic innovation underlying host-parasite interaction.</title>
        <authorList>
            <person name="Jackson A.P."/>
            <person name="Otto T.D."/>
            <person name="Darby A."/>
            <person name="Ramaprasad A."/>
            <person name="Xia D."/>
            <person name="Echaide I.E."/>
            <person name="Farber M."/>
            <person name="Gahlot S."/>
            <person name="Gamble J."/>
            <person name="Gupta D."/>
            <person name="Gupta Y."/>
            <person name="Jackson L."/>
            <person name="Malandrin L."/>
            <person name="Malas T.B."/>
            <person name="Moussa E."/>
            <person name="Nair M."/>
            <person name="Reid A.J."/>
            <person name="Sanders M."/>
            <person name="Sharma J."/>
            <person name="Tracey A."/>
            <person name="Quail M.A."/>
            <person name="Weir W."/>
            <person name="Wastling J.M."/>
            <person name="Hall N."/>
            <person name="Willadsen P."/>
            <person name="Lingelbach K."/>
            <person name="Shiels B."/>
            <person name="Tait A."/>
            <person name="Berriman M."/>
            <person name="Allred D.R."/>
            <person name="Pain A."/>
        </authorList>
    </citation>
    <scope>NUCLEOTIDE SEQUENCE</scope>
    <source>
        <strain evidence="2">1802A</strain>
    </source>
</reference>
<feature type="compositionally biased region" description="Polar residues" evidence="1">
    <location>
        <begin position="186"/>
        <end position="201"/>
    </location>
</feature>
<dbReference type="AlphaFoldDB" id="A0AAD9LHP4"/>
<organism evidence="2 3">
    <name type="scientific">Babesia divergens</name>
    <dbReference type="NCBI Taxonomy" id="32595"/>
    <lineage>
        <taxon>Eukaryota</taxon>
        <taxon>Sar</taxon>
        <taxon>Alveolata</taxon>
        <taxon>Apicomplexa</taxon>
        <taxon>Aconoidasida</taxon>
        <taxon>Piroplasmida</taxon>
        <taxon>Babesiidae</taxon>
        <taxon>Babesia</taxon>
    </lineage>
</organism>
<feature type="compositionally biased region" description="Polar residues" evidence="1">
    <location>
        <begin position="139"/>
        <end position="152"/>
    </location>
</feature>
<feature type="region of interest" description="Disordered" evidence="1">
    <location>
        <begin position="121"/>
        <end position="201"/>
    </location>
</feature>
<reference evidence="2" key="2">
    <citation type="submission" date="2021-05" db="EMBL/GenBank/DDBJ databases">
        <authorList>
            <person name="Pain A."/>
        </authorList>
    </citation>
    <scope>NUCLEOTIDE SEQUENCE</scope>
    <source>
        <strain evidence="2">1802A</strain>
    </source>
</reference>
<comment type="caution">
    <text evidence="2">The sequence shown here is derived from an EMBL/GenBank/DDBJ whole genome shotgun (WGS) entry which is preliminary data.</text>
</comment>
<evidence type="ECO:0000313" key="2">
    <source>
        <dbReference type="EMBL" id="KAK1935889.1"/>
    </source>
</evidence>
<proteinExistence type="predicted"/>
<evidence type="ECO:0000313" key="3">
    <source>
        <dbReference type="Proteomes" id="UP001195914"/>
    </source>
</evidence>
<sequence length="451" mass="50573">MAGKIHPPFDGSLFSLDVEGEGFVPEVEEDSSDCAINIKETHAKAEPAAEKLETIEVPCATYVGPPGIIRNTLSKQEEELYRNTVLDVRRYLYNSIVCEDFCVSCEISRNDSPAIEQISDVTDETSDTSTEEVLHSPSGADSTMYPSPSATTVDEGIDGSRKAPRIHSVVPISNPSSSRCTDEKTSIGSGKTTPTENIDGNNHAETVLGLVTKGASNDGDADTSSRSHVDATANDKIRLTVSVKRLSNIVTDIEHVYMCSSVPFPRLFRLSRENLSSGLAAAGRRFFLASESAKRYVHSSCHKSFLAHLYRRKRSICFFCGFLNCPRTANCKQYCQSMRCHRCSFMHKWGKNRCNDKGSMVQYYLRSNDWRNKRNNPWHNVRENIRNALLCFYCGKAGEANFKCRKMACPRAAATIEYRCLELLGKSRLDHLVRDKPEMFKHLRDPNYVFK</sequence>
<dbReference type="Proteomes" id="UP001195914">
    <property type="component" value="Unassembled WGS sequence"/>
</dbReference>
<feature type="compositionally biased region" description="Acidic residues" evidence="1">
    <location>
        <begin position="121"/>
        <end position="130"/>
    </location>
</feature>
<name>A0AAD9LHP4_BABDI</name>
<keyword evidence="3" id="KW-1185">Reference proteome</keyword>
<protein>
    <submittedName>
        <fullName evidence="2">Uncharacterized protein</fullName>
    </submittedName>
</protein>
<gene>
    <name evidence="2" type="ORF">X943_000216</name>
</gene>